<evidence type="ECO:0000259" key="1">
    <source>
        <dbReference type="PROSITE" id="PS50404"/>
    </source>
</evidence>
<dbReference type="InterPro" id="IPR036282">
    <property type="entry name" value="Glutathione-S-Trfase_C_sf"/>
</dbReference>
<dbReference type="InterPro" id="IPR004045">
    <property type="entry name" value="Glutathione_S-Trfase_N"/>
</dbReference>
<dbReference type="InterPro" id="IPR050983">
    <property type="entry name" value="GST_Omega/HSP26"/>
</dbReference>
<dbReference type="CDD" id="cd00570">
    <property type="entry name" value="GST_N_family"/>
    <property type="match status" value="1"/>
</dbReference>
<dbReference type="Pfam" id="PF13417">
    <property type="entry name" value="GST_N_3"/>
    <property type="match status" value="1"/>
</dbReference>
<dbReference type="PANTHER" id="PTHR43968:SF6">
    <property type="entry name" value="GLUTATHIONE S-TRANSFERASE OMEGA"/>
    <property type="match status" value="1"/>
</dbReference>
<dbReference type="InterPro" id="IPR004046">
    <property type="entry name" value="GST_C"/>
</dbReference>
<evidence type="ECO:0000313" key="3">
    <source>
        <dbReference type="EMBL" id="KIQ61278.1"/>
    </source>
</evidence>
<organism evidence="3 4">
    <name type="scientific">Pseudomonas fluorescens</name>
    <dbReference type="NCBI Taxonomy" id="294"/>
    <lineage>
        <taxon>Bacteria</taxon>
        <taxon>Pseudomonadati</taxon>
        <taxon>Pseudomonadota</taxon>
        <taxon>Gammaproteobacteria</taxon>
        <taxon>Pseudomonadales</taxon>
        <taxon>Pseudomonadaceae</taxon>
        <taxon>Pseudomonas</taxon>
    </lineage>
</organism>
<dbReference type="GO" id="GO:0005737">
    <property type="term" value="C:cytoplasm"/>
    <property type="evidence" value="ECO:0007669"/>
    <property type="project" value="TreeGrafter"/>
</dbReference>
<dbReference type="EMBL" id="JXNZ01000006">
    <property type="protein sequence ID" value="KIQ61278.1"/>
    <property type="molecule type" value="Genomic_DNA"/>
</dbReference>
<feature type="domain" description="GST N-terminal" evidence="1">
    <location>
        <begin position="2"/>
        <end position="85"/>
    </location>
</feature>
<dbReference type="GO" id="GO:0016740">
    <property type="term" value="F:transferase activity"/>
    <property type="evidence" value="ECO:0007669"/>
    <property type="project" value="UniProtKB-KW"/>
</dbReference>
<reference evidence="3 4" key="1">
    <citation type="submission" date="2015-01" db="EMBL/GenBank/DDBJ databases">
        <title>Draft Genome Sequence of the Biocontrol and Plant Growth-Promoting Rhizobacteria (PGPR) Pseudomonas fluorescens UM270.</title>
        <authorList>
            <person name="Hernandez-Salmeron J.E."/>
            <person name="Santoyo G."/>
            <person name="Moreno-Hagelsieb G."/>
            <person name="Hernandez-Leon R."/>
        </authorList>
    </citation>
    <scope>NUCLEOTIDE SEQUENCE [LARGE SCALE GENOMIC DNA]</scope>
    <source>
        <strain evidence="3 4">UM270</strain>
    </source>
</reference>
<dbReference type="AlphaFoldDB" id="A0A0D0PRP8"/>
<dbReference type="PROSITE" id="PS50405">
    <property type="entry name" value="GST_CTER"/>
    <property type="match status" value="1"/>
</dbReference>
<dbReference type="RefSeq" id="WP_042728021.1">
    <property type="nucleotide sequence ID" value="NZ_JXNZ01000006.1"/>
</dbReference>
<proteinExistence type="predicted"/>
<comment type="caution">
    <text evidence="3">The sequence shown here is derived from an EMBL/GenBank/DDBJ whole genome shotgun (WGS) entry which is preliminary data.</text>
</comment>
<dbReference type="PATRIC" id="fig|294.124.peg.251"/>
<dbReference type="Gene3D" id="1.20.1050.10">
    <property type="match status" value="1"/>
</dbReference>
<keyword evidence="3" id="KW-0808">Transferase</keyword>
<evidence type="ECO:0000313" key="4">
    <source>
        <dbReference type="Proteomes" id="UP000032101"/>
    </source>
</evidence>
<dbReference type="CDD" id="cd00299">
    <property type="entry name" value="GST_C_family"/>
    <property type="match status" value="1"/>
</dbReference>
<dbReference type="PANTHER" id="PTHR43968">
    <property type="match status" value="1"/>
</dbReference>
<name>A0A0D0PRP8_PSEFL</name>
<dbReference type="SFLD" id="SFLDS00019">
    <property type="entry name" value="Glutathione_Transferase_(cytos"/>
    <property type="match status" value="1"/>
</dbReference>
<dbReference type="PROSITE" id="PS50404">
    <property type="entry name" value="GST_NTER"/>
    <property type="match status" value="1"/>
</dbReference>
<dbReference type="SFLD" id="SFLDG00358">
    <property type="entry name" value="Main_(cytGST)"/>
    <property type="match status" value="1"/>
</dbReference>
<dbReference type="Gene3D" id="3.40.30.10">
    <property type="entry name" value="Glutaredoxin"/>
    <property type="match status" value="1"/>
</dbReference>
<evidence type="ECO:0000259" key="2">
    <source>
        <dbReference type="PROSITE" id="PS50405"/>
    </source>
</evidence>
<dbReference type="SUPFAM" id="SSF47616">
    <property type="entry name" value="GST C-terminal domain-like"/>
    <property type="match status" value="1"/>
</dbReference>
<dbReference type="Proteomes" id="UP000032101">
    <property type="component" value="Unassembled WGS sequence"/>
</dbReference>
<dbReference type="SUPFAM" id="SSF52833">
    <property type="entry name" value="Thioredoxin-like"/>
    <property type="match status" value="1"/>
</dbReference>
<dbReference type="InterPro" id="IPR036249">
    <property type="entry name" value="Thioredoxin-like_sf"/>
</dbReference>
<protein>
    <submittedName>
        <fullName evidence="3">Glutathione S-transferase</fullName>
    </submittedName>
</protein>
<dbReference type="OrthoDB" id="9782992at2"/>
<dbReference type="Pfam" id="PF00043">
    <property type="entry name" value="GST_C"/>
    <property type="match status" value="1"/>
</dbReference>
<feature type="domain" description="GST C-terminal" evidence="2">
    <location>
        <begin position="90"/>
        <end position="213"/>
    </location>
</feature>
<accession>A0A0D0PRP8</accession>
<dbReference type="InterPro" id="IPR040079">
    <property type="entry name" value="Glutathione_S-Trfase"/>
</dbReference>
<dbReference type="InterPro" id="IPR010987">
    <property type="entry name" value="Glutathione-S-Trfase_C-like"/>
</dbReference>
<sequence length="226" mass="25282">MSPFTLVSHPLCPFVQRVAIVLLEKGLAFERIDIDLRDRPDWFLAISPAGKVPLLKVPVSNEGESVLFESVAICEYLEEIYPEPALHPSSAWVRAQHRAWVEFASAALADAWGFLNATDQQTALGKSAALRAKLERFNGEISGGPYFAGERFSLVDIAMAPVFRYFDILGFEPEHQLFDGLHRMADWRRALAGRPSIQAAVAEDYAIRFRKHLQEQRALLATGMEA</sequence>
<gene>
    <name evidence="3" type="ORF">RL74_01235</name>
</gene>